<evidence type="ECO:0008006" key="4">
    <source>
        <dbReference type="Google" id="ProtNLM"/>
    </source>
</evidence>
<dbReference type="EMBL" id="JBHTEY010000004">
    <property type="protein sequence ID" value="MFC7615073.1"/>
    <property type="molecule type" value="Genomic_DNA"/>
</dbReference>
<evidence type="ECO:0000313" key="3">
    <source>
        <dbReference type="Proteomes" id="UP001596512"/>
    </source>
</evidence>
<reference evidence="3" key="1">
    <citation type="journal article" date="2019" name="Int. J. Syst. Evol. Microbiol.">
        <title>The Global Catalogue of Microorganisms (GCM) 10K type strain sequencing project: providing services to taxonomists for standard genome sequencing and annotation.</title>
        <authorList>
            <consortium name="The Broad Institute Genomics Platform"/>
            <consortium name="The Broad Institute Genome Sequencing Center for Infectious Disease"/>
            <person name="Wu L."/>
            <person name="Ma J."/>
        </authorList>
    </citation>
    <scope>NUCLEOTIDE SEQUENCE [LARGE SCALE GENOMIC DNA]</scope>
    <source>
        <strain evidence="3">JCM 17695</strain>
    </source>
</reference>
<feature type="compositionally biased region" description="Polar residues" evidence="1">
    <location>
        <begin position="9"/>
        <end position="19"/>
    </location>
</feature>
<sequence>MTEQRSEQQESLDGTPTRTTRQDDLAPQFTEPGGGPTDTEPDEVADDAGVHGAIGPEHAAVRVEEGEEGSGRTGDATSGYLDPE</sequence>
<name>A0ABW2TQM1_9PSEU</name>
<comment type="caution">
    <text evidence="2">The sequence shown here is derived from an EMBL/GenBank/DDBJ whole genome shotgun (WGS) entry which is preliminary data.</text>
</comment>
<dbReference type="Proteomes" id="UP001596512">
    <property type="component" value="Unassembled WGS sequence"/>
</dbReference>
<keyword evidence="3" id="KW-1185">Reference proteome</keyword>
<evidence type="ECO:0000313" key="2">
    <source>
        <dbReference type="EMBL" id="MFC7615073.1"/>
    </source>
</evidence>
<organism evidence="2 3">
    <name type="scientific">Actinokineospora soli</name>
    <dbReference type="NCBI Taxonomy" id="1048753"/>
    <lineage>
        <taxon>Bacteria</taxon>
        <taxon>Bacillati</taxon>
        <taxon>Actinomycetota</taxon>
        <taxon>Actinomycetes</taxon>
        <taxon>Pseudonocardiales</taxon>
        <taxon>Pseudonocardiaceae</taxon>
        <taxon>Actinokineospora</taxon>
    </lineage>
</organism>
<protein>
    <recommendedName>
        <fullName evidence="4">DUF5709 domain-containing protein</fullName>
    </recommendedName>
</protein>
<feature type="region of interest" description="Disordered" evidence="1">
    <location>
        <begin position="1"/>
        <end position="84"/>
    </location>
</feature>
<proteinExistence type="predicted"/>
<gene>
    <name evidence="2" type="ORF">ACFQV2_17680</name>
</gene>
<accession>A0ABW2TQM1</accession>
<evidence type="ECO:0000256" key="1">
    <source>
        <dbReference type="SAM" id="MobiDB-lite"/>
    </source>
</evidence>